<dbReference type="EMBL" id="PDUG01000006">
    <property type="protein sequence ID" value="PIC15960.1"/>
    <property type="molecule type" value="Genomic_DNA"/>
</dbReference>
<evidence type="ECO:0000259" key="1">
    <source>
        <dbReference type="Pfam" id="PF00651"/>
    </source>
</evidence>
<evidence type="ECO:0000313" key="3">
    <source>
        <dbReference type="Proteomes" id="UP000230233"/>
    </source>
</evidence>
<organism evidence="2 3">
    <name type="scientific">Caenorhabditis nigoni</name>
    <dbReference type="NCBI Taxonomy" id="1611254"/>
    <lineage>
        <taxon>Eukaryota</taxon>
        <taxon>Metazoa</taxon>
        <taxon>Ecdysozoa</taxon>
        <taxon>Nematoda</taxon>
        <taxon>Chromadorea</taxon>
        <taxon>Rhabditida</taxon>
        <taxon>Rhabditina</taxon>
        <taxon>Rhabditomorpha</taxon>
        <taxon>Rhabditoidea</taxon>
        <taxon>Rhabditidae</taxon>
        <taxon>Peloderinae</taxon>
        <taxon>Caenorhabditis</taxon>
    </lineage>
</organism>
<feature type="domain" description="BTB" evidence="1">
    <location>
        <begin position="135"/>
        <end position="229"/>
    </location>
</feature>
<dbReference type="SUPFAM" id="SSF54695">
    <property type="entry name" value="POZ domain"/>
    <property type="match status" value="1"/>
</dbReference>
<dbReference type="InterPro" id="IPR000210">
    <property type="entry name" value="BTB/POZ_dom"/>
</dbReference>
<evidence type="ECO:0000313" key="2">
    <source>
        <dbReference type="EMBL" id="PIC15960.1"/>
    </source>
</evidence>
<dbReference type="InterPro" id="IPR011333">
    <property type="entry name" value="SKP1/BTB/POZ_sf"/>
</dbReference>
<keyword evidence="3" id="KW-1185">Reference proteome</keyword>
<gene>
    <name evidence="2" type="primary">Cni-C30G4.2</name>
    <name evidence="2" type="synonym">Cnig_chr_X.g22734</name>
    <name evidence="2" type="ORF">B9Z55_022734</name>
</gene>
<dbReference type="AlphaFoldDB" id="A0A2G5SLL6"/>
<reference evidence="3" key="1">
    <citation type="submission" date="2017-10" db="EMBL/GenBank/DDBJ databases">
        <title>Rapid genome shrinkage in a self-fertile nematode reveals novel sperm competition proteins.</title>
        <authorList>
            <person name="Yin D."/>
            <person name="Schwarz E.M."/>
            <person name="Thomas C.G."/>
            <person name="Felde R.L."/>
            <person name="Korf I.F."/>
            <person name="Cutter A.D."/>
            <person name="Schartner C.M."/>
            <person name="Ralston E.J."/>
            <person name="Meyer B.J."/>
            <person name="Haag E.S."/>
        </authorList>
    </citation>
    <scope>NUCLEOTIDE SEQUENCE [LARGE SCALE GENOMIC DNA]</scope>
    <source>
        <strain evidence="3">JU1422</strain>
    </source>
</reference>
<accession>A0A2G5SLL6</accession>
<name>A0A2G5SLL6_9PELO</name>
<dbReference type="Gene3D" id="3.30.710.10">
    <property type="entry name" value="Potassium Channel Kv1.1, Chain A"/>
    <property type="match status" value="1"/>
</dbReference>
<sequence>MATANIHFPTTSTPTMVGGQECDLTLTIAKLNFNGTNYLGMEVKYNHYLPPGCSCEYTTEVNVMNKKFILKHYRYKNDRLYLPTFLKWNDVTDMMDTETSVHCSARVIGFKRFANEERTLTDRSYHATPHLRNITTVNLTIHVGKYKILMNKDYLASMSGFFKQVLQGSDKYSRHDDMSLNEQRDDAFVTMIDICHHKFWCQYHLKDELLEIAKVYQIPFVIEFHQRFFHPDKEAPALNADKEFSMERTLDKDLSRLLTRHVRHS</sequence>
<dbReference type="OrthoDB" id="5810801at2759"/>
<dbReference type="Pfam" id="PF00651">
    <property type="entry name" value="BTB"/>
    <property type="match status" value="1"/>
</dbReference>
<proteinExistence type="predicted"/>
<protein>
    <recommendedName>
        <fullName evidence="1">BTB domain-containing protein</fullName>
    </recommendedName>
</protein>
<dbReference type="Proteomes" id="UP000230233">
    <property type="component" value="Chromosome X"/>
</dbReference>
<comment type="caution">
    <text evidence="2">The sequence shown here is derived from an EMBL/GenBank/DDBJ whole genome shotgun (WGS) entry which is preliminary data.</text>
</comment>